<organism evidence="1 2">
    <name type="scientific">Lecanicillium saksenae</name>
    <dbReference type="NCBI Taxonomy" id="468837"/>
    <lineage>
        <taxon>Eukaryota</taxon>
        <taxon>Fungi</taxon>
        <taxon>Dikarya</taxon>
        <taxon>Ascomycota</taxon>
        <taxon>Pezizomycotina</taxon>
        <taxon>Sordariomycetes</taxon>
        <taxon>Hypocreomycetidae</taxon>
        <taxon>Hypocreales</taxon>
        <taxon>Cordycipitaceae</taxon>
        <taxon>Lecanicillium</taxon>
    </lineage>
</organism>
<accession>A0ACC1R7K1</accession>
<sequence>MLQLTTLPAELLHHIFVWLDPKDLGVLPRVCRSFHEYVKNNWKLCQDVYLLHLDNPHNTEIDWQQALRDYARLKIICERPAASDKEPELPFVFKTVTDILERASSRGYTNDNSNTHCASRNADFLRQLFAGSDSTRVAFLERSFMFDRVRCERPLPFPPADDATLLETHQRSAQLHCLYGTPILNVGRLRSTRTYPFACSTVYDMRGHTERTRWGPFHDDGTDRVDWEKVEAIMVVLGYNIHSKRFVSKLFSDVWGTPFSGSWPRSYMPTPSLSPSEELSSLELSDPYGVTGTWYRVVCFLDYNDFHNYNFPMGAEFPADLPRPGISVGEATRLIVLKLRVTKIEPPGPEDGQALPVVHFEGDSRLLDEGWDANGSSELKGMVRLTKEGEVRWTSSSIYNGQERWRSEGIQVGGVKSARGVMGFWFDRDYDPGGPVGPTAIWKASDSEEPYSKIADILPTGFLAYSVLVSAADDSDPEGELDYSAGDDDEDEEELEIDYETLRGELPALLLDANMDVLASAPPGEEES</sequence>
<evidence type="ECO:0000313" key="1">
    <source>
        <dbReference type="EMBL" id="KAJ3499117.1"/>
    </source>
</evidence>
<keyword evidence="2" id="KW-1185">Reference proteome</keyword>
<gene>
    <name evidence="1" type="ORF">NLG97_g593</name>
</gene>
<protein>
    <submittedName>
        <fullName evidence="1">Uncharacterized protein</fullName>
    </submittedName>
</protein>
<evidence type="ECO:0000313" key="2">
    <source>
        <dbReference type="Proteomes" id="UP001148737"/>
    </source>
</evidence>
<dbReference type="EMBL" id="JANAKD010000021">
    <property type="protein sequence ID" value="KAJ3499117.1"/>
    <property type="molecule type" value="Genomic_DNA"/>
</dbReference>
<name>A0ACC1R7K1_9HYPO</name>
<reference evidence="1" key="1">
    <citation type="submission" date="2022-07" db="EMBL/GenBank/DDBJ databases">
        <title>Genome Sequence of Lecanicillium saksenae.</title>
        <authorList>
            <person name="Buettner E."/>
        </authorList>
    </citation>
    <scope>NUCLEOTIDE SEQUENCE</scope>
    <source>
        <strain evidence="1">VT-O1</strain>
    </source>
</reference>
<dbReference type="Proteomes" id="UP001148737">
    <property type="component" value="Unassembled WGS sequence"/>
</dbReference>
<proteinExistence type="predicted"/>
<comment type="caution">
    <text evidence="1">The sequence shown here is derived from an EMBL/GenBank/DDBJ whole genome shotgun (WGS) entry which is preliminary data.</text>
</comment>